<dbReference type="GO" id="GO:0005737">
    <property type="term" value="C:cytoplasm"/>
    <property type="evidence" value="ECO:0007669"/>
    <property type="project" value="UniProtKB-SubCell"/>
</dbReference>
<dbReference type="GO" id="GO:0035198">
    <property type="term" value="F:miRNA binding"/>
    <property type="evidence" value="ECO:0007669"/>
    <property type="project" value="TreeGrafter"/>
</dbReference>
<dbReference type="Proteomes" id="UP001152320">
    <property type="component" value="Chromosome 7"/>
</dbReference>
<dbReference type="PANTHER" id="PTHR12150">
    <property type="entry name" value="CLASS IV SAM-BINDING METHYLTRANSFERASE-RELATED"/>
    <property type="match status" value="1"/>
</dbReference>
<dbReference type="Gene3D" id="2.40.50.140">
    <property type="entry name" value="Nucleic acid-binding proteins"/>
    <property type="match status" value="1"/>
</dbReference>
<reference evidence="13" key="1">
    <citation type="submission" date="2021-10" db="EMBL/GenBank/DDBJ databases">
        <title>Tropical sea cucumber genome reveals ecological adaptation and Cuvierian tubules defense mechanism.</title>
        <authorList>
            <person name="Chen T."/>
        </authorList>
    </citation>
    <scope>NUCLEOTIDE SEQUENCE</scope>
    <source>
        <strain evidence="13">Nanhai2018</strain>
        <tissue evidence="13">Muscle</tissue>
    </source>
</reference>
<evidence type="ECO:0000256" key="8">
    <source>
        <dbReference type="ARBA" id="ARBA00078957"/>
    </source>
</evidence>
<evidence type="ECO:0000256" key="3">
    <source>
        <dbReference type="ARBA" id="ARBA00022490"/>
    </source>
</evidence>
<dbReference type="InterPro" id="IPR012340">
    <property type="entry name" value="NA-bd_OB-fold"/>
</dbReference>
<keyword evidence="5" id="KW-0808">Transferase</keyword>
<evidence type="ECO:0000256" key="5">
    <source>
        <dbReference type="ARBA" id="ARBA00022679"/>
    </source>
</evidence>
<evidence type="ECO:0000256" key="2">
    <source>
        <dbReference type="ARBA" id="ARBA00009841"/>
    </source>
</evidence>
<comment type="subunit">
    <text evidence="6">Interacts with INCA1.</text>
</comment>
<evidence type="ECO:0000256" key="11">
    <source>
        <dbReference type="ARBA" id="ARBA00093377"/>
    </source>
</evidence>
<evidence type="ECO:0000256" key="12">
    <source>
        <dbReference type="ARBA" id="ARBA00093639"/>
    </source>
</evidence>
<dbReference type="InterPro" id="IPR003750">
    <property type="entry name" value="Put_MeTrfase-C9orf114-like"/>
</dbReference>
<evidence type="ECO:0000256" key="7">
    <source>
        <dbReference type="ARBA" id="ARBA00075627"/>
    </source>
</evidence>
<evidence type="ECO:0000256" key="10">
    <source>
        <dbReference type="ARBA" id="ARBA00093228"/>
    </source>
</evidence>
<comment type="function">
    <text evidence="11">S-adenosyl-L-methionine-dependent methyltransferase that specifically methylates the N3 position of a uridine in 28S rRNA. Required for association of the centrosomes with the poles of the bipolar mitotic spindle during metaphase. Also involved in chromosome alignment. May promote centrosome maturation probably by recruiting A-kinase anchor protein AKAP9 to centrosomes in early mitosis. Binds specifically to miRNA MIR145 hairpin, regulates MIR145 expression at a postranscriptional level.</text>
</comment>
<dbReference type="GO" id="GO:0051661">
    <property type="term" value="P:maintenance of centrosome location"/>
    <property type="evidence" value="ECO:0007669"/>
    <property type="project" value="TreeGrafter"/>
</dbReference>
<keyword evidence="3" id="KW-0963">Cytoplasm</keyword>
<dbReference type="GO" id="GO:0031616">
    <property type="term" value="C:spindle pole centrosome"/>
    <property type="evidence" value="ECO:0007669"/>
    <property type="project" value="TreeGrafter"/>
</dbReference>
<organism evidence="13 14">
    <name type="scientific">Holothuria leucospilota</name>
    <name type="common">Black long sea cucumber</name>
    <name type="synonym">Mertensiothuria leucospilota</name>
    <dbReference type="NCBI Taxonomy" id="206669"/>
    <lineage>
        <taxon>Eukaryota</taxon>
        <taxon>Metazoa</taxon>
        <taxon>Echinodermata</taxon>
        <taxon>Eleutherozoa</taxon>
        <taxon>Echinozoa</taxon>
        <taxon>Holothuroidea</taxon>
        <taxon>Aspidochirotacea</taxon>
        <taxon>Aspidochirotida</taxon>
        <taxon>Holothuriidae</taxon>
        <taxon>Holothuria</taxon>
    </lineage>
</organism>
<dbReference type="OrthoDB" id="361029at2759"/>
<dbReference type="GO" id="GO:0008168">
    <property type="term" value="F:methyltransferase activity"/>
    <property type="evidence" value="ECO:0007669"/>
    <property type="project" value="UniProtKB-KW"/>
</dbReference>
<evidence type="ECO:0000313" key="14">
    <source>
        <dbReference type="Proteomes" id="UP001152320"/>
    </source>
</evidence>
<protein>
    <recommendedName>
        <fullName evidence="12">28S rRNA (uridine-N(3))-methyltransferase</fullName>
    </recommendedName>
    <alternativeName>
        <fullName evidence="7">Centromere protein 32</fullName>
    </alternativeName>
    <alternativeName>
        <fullName evidence="9">Kinetochore-associated protein</fullName>
    </alternativeName>
    <alternativeName>
        <fullName evidence="8">SPOUT domain-containing methyltransferase 1</fullName>
    </alternativeName>
</protein>
<dbReference type="SUPFAM" id="SSF50249">
    <property type="entry name" value="Nucleic acid-binding proteins"/>
    <property type="match status" value="1"/>
</dbReference>
<name>A0A9Q1HBF0_HOLLE</name>
<evidence type="ECO:0000256" key="9">
    <source>
        <dbReference type="ARBA" id="ARBA00079311"/>
    </source>
</evidence>
<dbReference type="InterPro" id="IPR029026">
    <property type="entry name" value="tRNA_m1G_MTases_N"/>
</dbReference>
<comment type="subcellular location">
    <subcellularLocation>
        <location evidence="1">Cytoplasm</location>
    </subcellularLocation>
</comment>
<dbReference type="AlphaFoldDB" id="A0A9Q1HBF0"/>
<dbReference type="CDD" id="cd18086">
    <property type="entry name" value="HsC9orf114-like"/>
    <property type="match status" value="1"/>
</dbReference>
<gene>
    <name evidence="13" type="ORF">HOLleu_16967</name>
</gene>
<dbReference type="PANTHER" id="PTHR12150:SF13">
    <property type="entry name" value="METHYLTRANSFERASE C9ORF114-RELATED"/>
    <property type="match status" value="1"/>
</dbReference>
<comment type="caution">
    <text evidence="13">The sequence shown here is derived from an EMBL/GenBank/DDBJ whole genome shotgun (WGS) entry which is preliminary data.</text>
</comment>
<proteinExistence type="inferred from homology"/>
<keyword evidence="14" id="KW-1185">Reference proteome</keyword>
<dbReference type="GO" id="GO:0072686">
    <property type="term" value="C:mitotic spindle"/>
    <property type="evidence" value="ECO:0007669"/>
    <property type="project" value="TreeGrafter"/>
</dbReference>
<sequence length="243" mass="27483">MFVSLLLGGKIIKQERLEKKMRLKEEKAAKRMKLEADQKAEQEARQKQWKGLLNPLDCPHHLRADEEFPFREGVVSKHPPSKKKGSCVQVGLTKEVRVDKQLQPGLRVTVQIDEEGYLQSERKTLKGTVVPPSLPREQQGIYWGYTVRLASSLATVFSESPYPNGYDLTVGTSEKGEHADDITLPSFKHLLVVFGGLKGLEYSLEADESLNIEEPSLLFDHYVNTCPNQGSRTIRTEVCVCFR</sequence>
<evidence type="ECO:0000256" key="6">
    <source>
        <dbReference type="ARBA" id="ARBA00062137"/>
    </source>
</evidence>
<dbReference type="EMBL" id="JAIZAY010000007">
    <property type="protein sequence ID" value="KAJ8039298.1"/>
    <property type="molecule type" value="Genomic_DNA"/>
</dbReference>
<dbReference type="GO" id="GO:0000776">
    <property type="term" value="C:kinetochore"/>
    <property type="evidence" value="ECO:0007669"/>
    <property type="project" value="TreeGrafter"/>
</dbReference>
<accession>A0A9Q1HBF0</accession>
<evidence type="ECO:0000313" key="13">
    <source>
        <dbReference type="EMBL" id="KAJ8039298.1"/>
    </source>
</evidence>
<evidence type="ECO:0000256" key="4">
    <source>
        <dbReference type="ARBA" id="ARBA00022603"/>
    </source>
</evidence>
<dbReference type="SUPFAM" id="SSF75217">
    <property type="entry name" value="alpha/beta knot"/>
    <property type="match status" value="1"/>
</dbReference>
<dbReference type="Pfam" id="PF02598">
    <property type="entry name" value="Methyltrn_RNA_3"/>
    <property type="match status" value="1"/>
</dbReference>
<dbReference type="InterPro" id="IPR029028">
    <property type="entry name" value="Alpha/beta_knot_MTases"/>
</dbReference>
<dbReference type="GO" id="GO:0032259">
    <property type="term" value="P:methylation"/>
    <property type="evidence" value="ECO:0007669"/>
    <property type="project" value="UniProtKB-KW"/>
</dbReference>
<dbReference type="Gene3D" id="3.40.1280.10">
    <property type="match status" value="1"/>
</dbReference>
<comment type="similarity">
    <text evidence="2">Belongs to the class IV-like SAM-binding methyltransferase superfamily.</text>
</comment>
<comment type="catalytic activity">
    <reaction evidence="10">
        <text>uridine in 28S rRNA + S-adenosyl-L-methionine = N(3)-methyluridine in 28S rRNA + S-adenosyl-L-homocysteine + H(+)</text>
        <dbReference type="Rhea" id="RHEA:83635"/>
        <dbReference type="Rhea" id="RHEA-COMP:20178"/>
        <dbReference type="Rhea" id="RHEA-COMP:20181"/>
        <dbReference type="ChEBI" id="CHEBI:15378"/>
        <dbReference type="ChEBI" id="CHEBI:57856"/>
        <dbReference type="ChEBI" id="CHEBI:59789"/>
        <dbReference type="ChEBI" id="CHEBI:65315"/>
        <dbReference type="ChEBI" id="CHEBI:74502"/>
    </reaction>
    <physiologicalReaction direction="left-to-right" evidence="10">
        <dbReference type="Rhea" id="RHEA:83636"/>
    </physiologicalReaction>
</comment>
<dbReference type="GO" id="GO:0035196">
    <property type="term" value="P:miRNA processing"/>
    <property type="evidence" value="ECO:0007669"/>
    <property type="project" value="TreeGrafter"/>
</dbReference>
<dbReference type="FunFam" id="2.40.50.140:FF:000170">
    <property type="entry name" value="SPOUT domain containing methyltransferase 1"/>
    <property type="match status" value="1"/>
</dbReference>
<evidence type="ECO:0000256" key="1">
    <source>
        <dbReference type="ARBA" id="ARBA00004496"/>
    </source>
</evidence>
<keyword evidence="4 13" id="KW-0489">Methyltransferase</keyword>